<dbReference type="Gene3D" id="3.30.479.30">
    <property type="entry name" value="Band 7 domain"/>
    <property type="match status" value="1"/>
</dbReference>
<evidence type="ECO:0000256" key="3">
    <source>
        <dbReference type="ARBA" id="ARBA00023136"/>
    </source>
</evidence>
<organism evidence="7 8">
    <name type="scientific">Corynebacterium kalidii</name>
    <dbReference type="NCBI Taxonomy" id="2931982"/>
    <lineage>
        <taxon>Bacteria</taxon>
        <taxon>Bacillati</taxon>
        <taxon>Actinomycetota</taxon>
        <taxon>Actinomycetes</taxon>
        <taxon>Mycobacteriales</taxon>
        <taxon>Corynebacteriaceae</taxon>
        <taxon>Corynebacterium</taxon>
    </lineage>
</organism>
<keyword evidence="3" id="KW-0472">Membrane</keyword>
<name>A0A9X1WIQ4_9CORY</name>
<keyword evidence="8" id="KW-1185">Reference proteome</keyword>
<comment type="subcellular location">
    <subcellularLocation>
        <location evidence="1">Membrane</location>
    </subcellularLocation>
</comment>
<dbReference type="SMART" id="SM00244">
    <property type="entry name" value="PHB"/>
    <property type="match status" value="1"/>
</dbReference>
<evidence type="ECO:0000256" key="4">
    <source>
        <dbReference type="SAM" id="Coils"/>
    </source>
</evidence>
<evidence type="ECO:0000256" key="2">
    <source>
        <dbReference type="ARBA" id="ARBA00007161"/>
    </source>
</evidence>
<protein>
    <submittedName>
        <fullName evidence="7">SPFH domain-containing protein</fullName>
    </submittedName>
</protein>
<dbReference type="InterPro" id="IPR027705">
    <property type="entry name" value="Flotillin_fam"/>
</dbReference>
<sequence length="383" mass="41236">MLYDVPKPTEALLITGGMIARQPNNPYRVVIGGGAWSVPVLHRVQRFHIGANTVNIAVRAQSKQNVDVDVEASVVFSVTPDKNSVVEAANRFLGVDQGQIVSTAQDIFSGETRAMIGQLTVEEMISDRTALASQVLSNAEPRMLRFGWQIDSFQINSISDPNGYIQALSAPELARVQRERAVAEAQRDAEIAEEQQKSERRKSDFQRETDTKVAENTKEIAAAKAEAAAAGPRAEAEAQEQVIAAQAALARRRAETDREVAEEQARLAESQAALREQELVSEVIKPAEAEAERTRINAEAKAAALRTEAAAVASNNGVILDKQVVDQLPEIFSAMAEGLTGANLTMVGEGQDLTKLLGQFAAVIPTLRETAAGTRDGEVTAAE</sequence>
<reference evidence="7" key="1">
    <citation type="submission" date="2022-04" db="EMBL/GenBank/DDBJ databases">
        <title>Corynebacterium kalidii LD5P10.</title>
        <authorList>
            <person name="Sun J.Q."/>
        </authorList>
    </citation>
    <scope>NUCLEOTIDE SEQUENCE</scope>
    <source>
        <strain evidence="7">LD5P10</strain>
    </source>
</reference>
<evidence type="ECO:0000259" key="6">
    <source>
        <dbReference type="SMART" id="SM00244"/>
    </source>
</evidence>
<dbReference type="Proteomes" id="UP001139207">
    <property type="component" value="Unassembled WGS sequence"/>
</dbReference>
<dbReference type="Pfam" id="PF01145">
    <property type="entry name" value="Band_7"/>
    <property type="match status" value="1"/>
</dbReference>
<evidence type="ECO:0000313" key="7">
    <source>
        <dbReference type="EMBL" id="MCJ7858145.1"/>
    </source>
</evidence>
<dbReference type="GO" id="GO:0072659">
    <property type="term" value="P:protein localization to plasma membrane"/>
    <property type="evidence" value="ECO:0007669"/>
    <property type="project" value="TreeGrafter"/>
</dbReference>
<dbReference type="InterPro" id="IPR036013">
    <property type="entry name" value="Band_7/SPFH_dom_sf"/>
</dbReference>
<dbReference type="PANTHER" id="PTHR13806">
    <property type="entry name" value="FLOTILLIN-RELATED"/>
    <property type="match status" value="1"/>
</dbReference>
<accession>A0A9X1WIQ4</accession>
<feature type="region of interest" description="Disordered" evidence="5">
    <location>
        <begin position="186"/>
        <end position="214"/>
    </location>
</feature>
<dbReference type="InterPro" id="IPR001107">
    <property type="entry name" value="Band_7"/>
</dbReference>
<dbReference type="EMBL" id="JALIEA010000011">
    <property type="protein sequence ID" value="MCJ7858145.1"/>
    <property type="molecule type" value="Genomic_DNA"/>
</dbReference>
<keyword evidence="4" id="KW-0175">Coiled coil</keyword>
<evidence type="ECO:0000313" key="8">
    <source>
        <dbReference type="Proteomes" id="UP001139207"/>
    </source>
</evidence>
<dbReference type="RefSeq" id="WP_244803847.1">
    <property type="nucleotide sequence ID" value="NZ_JALIEA010000011.1"/>
</dbReference>
<dbReference type="AlphaFoldDB" id="A0A9X1WIQ4"/>
<evidence type="ECO:0000256" key="5">
    <source>
        <dbReference type="SAM" id="MobiDB-lite"/>
    </source>
</evidence>
<comment type="caution">
    <text evidence="7">The sequence shown here is derived from an EMBL/GenBank/DDBJ whole genome shotgun (WGS) entry which is preliminary data.</text>
</comment>
<dbReference type="SUPFAM" id="SSF117892">
    <property type="entry name" value="Band 7/SPFH domain"/>
    <property type="match status" value="1"/>
</dbReference>
<dbReference type="PANTHER" id="PTHR13806:SF46">
    <property type="entry name" value="FLOTILLIN-1-RELATED"/>
    <property type="match status" value="1"/>
</dbReference>
<proteinExistence type="inferred from homology"/>
<evidence type="ECO:0000256" key="1">
    <source>
        <dbReference type="ARBA" id="ARBA00004370"/>
    </source>
</evidence>
<feature type="coiled-coil region" evidence="4">
    <location>
        <begin position="244"/>
        <end position="308"/>
    </location>
</feature>
<feature type="domain" description="Band 7" evidence="6">
    <location>
        <begin position="1"/>
        <end position="172"/>
    </location>
</feature>
<dbReference type="GO" id="GO:0002020">
    <property type="term" value="F:protease binding"/>
    <property type="evidence" value="ECO:0007669"/>
    <property type="project" value="TreeGrafter"/>
</dbReference>
<dbReference type="GO" id="GO:0005886">
    <property type="term" value="C:plasma membrane"/>
    <property type="evidence" value="ECO:0007669"/>
    <property type="project" value="TreeGrafter"/>
</dbReference>
<comment type="similarity">
    <text evidence="2">Belongs to the band 7/mec-2 family. Flotillin subfamily.</text>
</comment>
<gene>
    <name evidence="7" type="ORF">MUN33_05355</name>
</gene>
<dbReference type="CDD" id="cd03399">
    <property type="entry name" value="SPFH_flotillin"/>
    <property type="match status" value="1"/>
</dbReference>